<dbReference type="Gene3D" id="3.40.50.720">
    <property type="entry name" value="NAD(P)-binding Rossmann-like Domain"/>
    <property type="match status" value="1"/>
</dbReference>
<proteinExistence type="inferred from homology"/>
<dbReference type="EC" id="2.7.7.80" evidence="9"/>
<dbReference type="PANTHER" id="PTHR10953">
    <property type="entry name" value="UBIQUITIN-ACTIVATING ENZYME E1"/>
    <property type="match status" value="1"/>
</dbReference>
<evidence type="ECO:0000256" key="1">
    <source>
        <dbReference type="ARBA" id="ARBA00005046"/>
    </source>
</evidence>
<evidence type="ECO:0000256" key="12">
    <source>
        <dbReference type="ARBA" id="ARBA00075328"/>
    </source>
</evidence>
<evidence type="ECO:0000256" key="13">
    <source>
        <dbReference type="ARBA" id="ARBA00078531"/>
    </source>
</evidence>
<keyword evidence="3 15" id="KW-0808">Transferase</keyword>
<comment type="caution">
    <text evidence="15">The sequence shown here is derived from an EMBL/GenBank/DDBJ whole genome shotgun (WGS) entry which is preliminary data.</text>
</comment>
<dbReference type="FunFam" id="3.40.50.720:FF:000033">
    <property type="entry name" value="Adenylyltransferase and sulfurtransferase MOCS3"/>
    <property type="match status" value="1"/>
</dbReference>
<dbReference type="PANTHER" id="PTHR10953:SF102">
    <property type="entry name" value="ADENYLYLTRANSFERASE AND SULFURTRANSFERASE MOCS3"/>
    <property type="match status" value="1"/>
</dbReference>
<dbReference type="GO" id="GO:0005829">
    <property type="term" value="C:cytosol"/>
    <property type="evidence" value="ECO:0007669"/>
    <property type="project" value="TreeGrafter"/>
</dbReference>
<keyword evidence="5" id="KW-0067">ATP-binding</keyword>
<keyword evidence="4" id="KW-0547">Nucleotide-binding</keyword>
<evidence type="ECO:0000256" key="7">
    <source>
        <dbReference type="ARBA" id="ARBA00055169"/>
    </source>
</evidence>
<dbReference type="GO" id="GO:0005524">
    <property type="term" value="F:ATP binding"/>
    <property type="evidence" value="ECO:0007669"/>
    <property type="project" value="UniProtKB-KW"/>
</dbReference>
<dbReference type="CDD" id="cd00757">
    <property type="entry name" value="ThiF_MoeB_HesA_family"/>
    <property type="match status" value="1"/>
</dbReference>
<evidence type="ECO:0000256" key="4">
    <source>
        <dbReference type="ARBA" id="ARBA00022741"/>
    </source>
</evidence>
<dbReference type="Proteomes" id="UP000218327">
    <property type="component" value="Unassembled WGS sequence"/>
</dbReference>
<evidence type="ECO:0000256" key="10">
    <source>
        <dbReference type="ARBA" id="ARBA00073635"/>
    </source>
</evidence>
<comment type="catalytic activity">
    <reaction evidence="6">
        <text>[molybdopterin-synthase sulfur-carrier protein]-C-terminal Gly-Gly + ATP + H(+) = [molybdopterin-synthase sulfur-carrier protein]-C-terminal Gly-Gly-AMP + diphosphate</text>
        <dbReference type="Rhea" id="RHEA:43616"/>
        <dbReference type="Rhea" id="RHEA-COMP:12159"/>
        <dbReference type="Rhea" id="RHEA-COMP:12202"/>
        <dbReference type="ChEBI" id="CHEBI:15378"/>
        <dbReference type="ChEBI" id="CHEBI:30616"/>
        <dbReference type="ChEBI" id="CHEBI:33019"/>
        <dbReference type="ChEBI" id="CHEBI:90618"/>
        <dbReference type="ChEBI" id="CHEBI:90778"/>
        <dbReference type="EC" id="2.7.7.80"/>
    </reaction>
</comment>
<dbReference type="NCBIfam" id="NF004281">
    <property type="entry name" value="PRK05690.1"/>
    <property type="match status" value="1"/>
</dbReference>
<comment type="similarity">
    <text evidence="2">Belongs to the HesA/MoeB/ThiF family.</text>
</comment>
<dbReference type="GO" id="GO:0008641">
    <property type="term" value="F:ubiquitin-like modifier activating enzyme activity"/>
    <property type="evidence" value="ECO:0007669"/>
    <property type="project" value="InterPro"/>
</dbReference>
<accession>A0A2A5B3S3</accession>
<evidence type="ECO:0000256" key="5">
    <source>
        <dbReference type="ARBA" id="ARBA00022840"/>
    </source>
</evidence>
<comment type="function">
    <text evidence="7">Catalyzes the adenylation by ATP of the carboxyl group of the C-terminal glycine of sulfur carrier protein MoaD.</text>
</comment>
<dbReference type="EMBL" id="NVVJ01000012">
    <property type="protein sequence ID" value="PCJ26224.1"/>
    <property type="molecule type" value="Genomic_DNA"/>
</dbReference>
<comment type="pathway">
    <text evidence="1">Cofactor biosynthesis; molybdopterin biosynthesis.</text>
</comment>
<dbReference type="InterPro" id="IPR000594">
    <property type="entry name" value="ThiF_NAD_FAD-bd"/>
</dbReference>
<dbReference type="GO" id="GO:0061605">
    <property type="term" value="F:molybdopterin-synthase adenylyltransferase activity"/>
    <property type="evidence" value="ECO:0007669"/>
    <property type="project" value="UniProtKB-EC"/>
</dbReference>
<evidence type="ECO:0000256" key="11">
    <source>
        <dbReference type="ARBA" id="ARBA00075110"/>
    </source>
</evidence>
<evidence type="ECO:0000256" key="9">
    <source>
        <dbReference type="ARBA" id="ARBA00066884"/>
    </source>
</evidence>
<feature type="domain" description="THIF-type NAD/FAD binding fold" evidence="14">
    <location>
        <begin position="9"/>
        <end position="245"/>
    </location>
</feature>
<dbReference type="GO" id="GO:0004792">
    <property type="term" value="F:thiosulfate-cyanide sulfurtransferase activity"/>
    <property type="evidence" value="ECO:0007669"/>
    <property type="project" value="TreeGrafter"/>
</dbReference>
<evidence type="ECO:0000259" key="14">
    <source>
        <dbReference type="Pfam" id="PF00899"/>
    </source>
</evidence>
<reference evidence="16" key="1">
    <citation type="submission" date="2017-08" db="EMBL/GenBank/DDBJ databases">
        <title>A dynamic microbial community with high functional redundancy inhabits the cold, oxic subseafloor aquifer.</title>
        <authorList>
            <person name="Tully B.J."/>
            <person name="Wheat C.G."/>
            <person name="Glazer B.T."/>
            <person name="Huber J.A."/>
        </authorList>
    </citation>
    <scope>NUCLEOTIDE SEQUENCE [LARGE SCALE GENOMIC DNA]</scope>
</reference>
<dbReference type="InterPro" id="IPR045886">
    <property type="entry name" value="ThiF/MoeB/HesA"/>
</dbReference>
<sequence length="248" mass="26579">MKDEQLLRYSRQIMLPQMDISGQQKLVDATVLIVGMGGLGCPVAMYLAAAGVGHLVIADDDIVELTNLQRQIAHSDSDLGQAKVDSVRKTLQNLNPDVKITTLNQRLTGVGLDQAVGNVDVVVDACDNFTTRFAINSSCLKSKKPLVSGAAIRMEGQVAVFDSNKLDSPCYQCLYGENSDDDESASCAENGVMAPLVGIIGSVQAMETIKVITGIGNSLVGRLLLLDASSMQWREMKLPRDKNCTACS</sequence>
<evidence type="ECO:0000256" key="6">
    <source>
        <dbReference type="ARBA" id="ARBA00052218"/>
    </source>
</evidence>
<gene>
    <name evidence="15" type="ORF">COA96_05645</name>
</gene>
<protein>
    <recommendedName>
        <fullName evidence="10">Molybdopterin-synthase adenylyltransferase</fullName>
        <ecNumber evidence="9">2.7.7.80</ecNumber>
    </recommendedName>
    <alternativeName>
        <fullName evidence="13">MoaD protein adenylase</fullName>
    </alternativeName>
    <alternativeName>
        <fullName evidence="11">Molybdopterin-converting factor subunit 1 adenylase</fullName>
    </alternativeName>
    <alternativeName>
        <fullName evidence="12">Sulfur carrier protein MoaD adenylyltransferase</fullName>
    </alternativeName>
</protein>
<evidence type="ECO:0000256" key="8">
    <source>
        <dbReference type="ARBA" id="ARBA00063809"/>
    </source>
</evidence>
<dbReference type="Pfam" id="PF00899">
    <property type="entry name" value="ThiF"/>
    <property type="match status" value="1"/>
</dbReference>
<dbReference type="InterPro" id="IPR035985">
    <property type="entry name" value="Ubiquitin-activating_enz"/>
</dbReference>
<evidence type="ECO:0000256" key="2">
    <source>
        <dbReference type="ARBA" id="ARBA00009919"/>
    </source>
</evidence>
<keyword evidence="15" id="KW-0548">Nucleotidyltransferase</keyword>
<organism evidence="15 16">
    <name type="scientific">SAR86 cluster bacterium</name>
    <dbReference type="NCBI Taxonomy" id="2030880"/>
    <lineage>
        <taxon>Bacteria</taxon>
        <taxon>Pseudomonadati</taxon>
        <taxon>Pseudomonadota</taxon>
        <taxon>Gammaproteobacteria</taxon>
        <taxon>SAR86 cluster</taxon>
    </lineage>
</organism>
<evidence type="ECO:0000256" key="3">
    <source>
        <dbReference type="ARBA" id="ARBA00022679"/>
    </source>
</evidence>
<evidence type="ECO:0000313" key="15">
    <source>
        <dbReference type="EMBL" id="PCJ26224.1"/>
    </source>
</evidence>
<dbReference type="GO" id="GO:0008146">
    <property type="term" value="F:sulfotransferase activity"/>
    <property type="evidence" value="ECO:0007669"/>
    <property type="project" value="TreeGrafter"/>
</dbReference>
<dbReference type="SUPFAM" id="SSF69572">
    <property type="entry name" value="Activating enzymes of the ubiquitin-like proteins"/>
    <property type="match status" value="1"/>
</dbReference>
<evidence type="ECO:0000313" key="16">
    <source>
        <dbReference type="Proteomes" id="UP000218327"/>
    </source>
</evidence>
<name>A0A2A5B3S3_9GAMM</name>
<comment type="subunit">
    <text evidence="8">Homodimer. Forms a stable heterotetrameric complex of 2 MoeB and 2 MoaD during adenylation of MoaD.</text>
</comment>
<dbReference type="AlphaFoldDB" id="A0A2A5B3S3"/>